<evidence type="ECO:0000313" key="3">
    <source>
        <dbReference type="Proteomes" id="UP000019132"/>
    </source>
</evidence>
<feature type="compositionally biased region" description="Low complexity" evidence="1">
    <location>
        <begin position="139"/>
        <end position="161"/>
    </location>
</feature>
<evidence type="ECO:0000256" key="1">
    <source>
        <dbReference type="SAM" id="MobiDB-lite"/>
    </source>
</evidence>
<dbReference type="Proteomes" id="UP000019132">
    <property type="component" value="Unassembled WGS sequence"/>
</dbReference>
<feature type="region of interest" description="Disordered" evidence="1">
    <location>
        <begin position="306"/>
        <end position="327"/>
    </location>
</feature>
<organism evidence="2 3">
    <name type="scientific">Globisporangium ultimum (strain ATCC 200006 / CBS 805.95 / DAOM BR144)</name>
    <name type="common">Pythium ultimum</name>
    <dbReference type="NCBI Taxonomy" id="431595"/>
    <lineage>
        <taxon>Eukaryota</taxon>
        <taxon>Sar</taxon>
        <taxon>Stramenopiles</taxon>
        <taxon>Oomycota</taxon>
        <taxon>Peronosporomycetes</taxon>
        <taxon>Pythiales</taxon>
        <taxon>Pythiaceae</taxon>
        <taxon>Globisporangium</taxon>
    </lineage>
</organism>
<name>K3X3A9_GLOUD</name>
<evidence type="ECO:0000313" key="2">
    <source>
        <dbReference type="EnsemblProtists" id="PYU1_T011708"/>
    </source>
</evidence>
<feature type="compositionally biased region" description="Low complexity" evidence="1">
    <location>
        <begin position="175"/>
        <end position="184"/>
    </location>
</feature>
<dbReference type="EMBL" id="GL376611">
    <property type="status" value="NOT_ANNOTATED_CDS"/>
    <property type="molecule type" value="Genomic_DNA"/>
</dbReference>
<dbReference type="eggNOG" id="ENOG502RT72">
    <property type="taxonomic scope" value="Eukaryota"/>
</dbReference>
<accession>K3X3A9</accession>
<proteinExistence type="predicted"/>
<reference evidence="2" key="3">
    <citation type="submission" date="2015-02" db="UniProtKB">
        <authorList>
            <consortium name="EnsemblProtists"/>
        </authorList>
    </citation>
    <scope>IDENTIFICATION</scope>
    <source>
        <strain evidence="2">DAOM BR144</strain>
    </source>
</reference>
<reference evidence="3" key="2">
    <citation type="submission" date="2010-04" db="EMBL/GenBank/DDBJ databases">
        <authorList>
            <person name="Buell R."/>
            <person name="Hamilton J."/>
            <person name="Hostetler J."/>
        </authorList>
    </citation>
    <scope>NUCLEOTIDE SEQUENCE [LARGE SCALE GENOMIC DNA]</scope>
    <source>
        <strain evidence="3">DAOM:BR144</strain>
    </source>
</reference>
<dbReference type="VEuPathDB" id="FungiDB:PYU1_G011682"/>
<reference evidence="3" key="1">
    <citation type="journal article" date="2010" name="Genome Biol.">
        <title>Genome sequence of the necrotrophic plant pathogen Pythium ultimum reveals original pathogenicity mechanisms and effector repertoire.</title>
        <authorList>
            <person name="Levesque C.A."/>
            <person name="Brouwer H."/>
            <person name="Cano L."/>
            <person name="Hamilton J.P."/>
            <person name="Holt C."/>
            <person name="Huitema E."/>
            <person name="Raffaele S."/>
            <person name="Robideau G.P."/>
            <person name="Thines M."/>
            <person name="Win J."/>
            <person name="Zerillo M.M."/>
            <person name="Beakes G.W."/>
            <person name="Boore J.L."/>
            <person name="Busam D."/>
            <person name="Dumas B."/>
            <person name="Ferriera S."/>
            <person name="Fuerstenberg S.I."/>
            <person name="Gachon C.M."/>
            <person name="Gaulin E."/>
            <person name="Govers F."/>
            <person name="Grenville-Briggs L."/>
            <person name="Horner N."/>
            <person name="Hostetler J."/>
            <person name="Jiang R.H."/>
            <person name="Johnson J."/>
            <person name="Krajaejun T."/>
            <person name="Lin H."/>
            <person name="Meijer H.J."/>
            <person name="Moore B."/>
            <person name="Morris P."/>
            <person name="Phuntmart V."/>
            <person name="Puiu D."/>
            <person name="Shetty J."/>
            <person name="Stajich J.E."/>
            <person name="Tripathy S."/>
            <person name="Wawra S."/>
            <person name="van West P."/>
            <person name="Whitty B.R."/>
            <person name="Coutinho P.M."/>
            <person name="Henrissat B."/>
            <person name="Martin F."/>
            <person name="Thomas P.D."/>
            <person name="Tyler B.M."/>
            <person name="De Vries R.P."/>
            <person name="Kamoun S."/>
            <person name="Yandell M."/>
            <person name="Tisserat N."/>
            <person name="Buell C.R."/>
        </authorList>
    </citation>
    <scope>NUCLEOTIDE SEQUENCE</scope>
    <source>
        <strain evidence="3">DAOM:BR144</strain>
    </source>
</reference>
<dbReference type="AlphaFoldDB" id="K3X3A9"/>
<sequence>MAAATTLPDDFVLEYDLLQFVEDDDHHAEQPLYSNGVTSATSAASLQMLNVDDLLGNSFVGLDTIVDGECEIISGDAATESSTQTAKEQDLLLNVTATLGGDDDLAEFLIHNDEFLHEMEKVVKMDMDTNGCFSGLEPQFQQQQQQQMSPSTSSSSSSASSPRFDEDCDTETFTDADIMSSPCPSSCPSSTNEFMSSPLRGDFDECSLLKQQQHQAWLMAQTVSTQMTPMHHAPTTQLLQNKDQQAIHQNVIDLSVEEETEVEEDCEIEDANVETKVKNDAELLKKEAKYLEAQYDYLLSRAKSSRPQRANIKSKRGRGREAEGKEALVKSKREGTILNELVSQQQVYLDNFKAMLAFAPVNDVRLALMTPMESYIHLGRDFDERRQTILSLREEKLDMTLKYIEQKSQGLNLNQPYQYSDMFEKFGKNYCVNFAISRYDDVGVLAVAGAIYEQIAGKDESLANQMGRLTVRESYDQIRCNFMHQRIVSSMKWDNNEVENMPDVESNALFYSRFADNAAIMATDYIDQDDLHPYQASERIRKDVSSGVVLTGHVDENGRNYVIMKRFLLAKFHMFPHKISQQQQDKFFSSMPMCHDKMKTLIVDKLARNDGGVYAGCTGMGHGDHTSA</sequence>
<protein>
    <submittedName>
        <fullName evidence="2">Uncharacterized protein</fullName>
    </submittedName>
</protein>
<keyword evidence="3" id="KW-1185">Reference proteome</keyword>
<dbReference type="EnsemblProtists" id="PYU1_T011708">
    <property type="protein sequence ID" value="PYU1_T011708"/>
    <property type="gene ID" value="PYU1_G011682"/>
</dbReference>
<dbReference type="HOGENOM" id="CLU_441126_0_0_1"/>
<dbReference type="InParanoid" id="K3X3A9"/>
<feature type="region of interest" description="Disordered" evidence="1">
    <location>
        <begin position="133"/>
        <end position="184"/>
    </location>
</feature>